<accession>A0A511MEB1</accession>
<dbReference type="RefSeq" id="WP_186818385.1">
    <property type="nucleotide sequence ID" value="NZ_BJXA01000014.1"/>
</dbReference>
<keyword evidence="2" id="KW-1185">Reference proteome</keyword>
<protein>
    <submittedName>
        <fullName evidence="1">Uncharacterized protein</fullName>
    </submittedName>
</protein>
<comment type="caution">
    <text evidence="1">The sequence shown here is derived from an EMBL/GenBank/DDBJ whole genome shotgun (WGS) entry which is preliminary data.</text>
</comment>
<reference evidence="1 2" key="1">
    <citation type="submission" date="2019-07" db="EMBL/GenBank/DDBJ databases">
        <title>Whole genome shotgun sequence of Nocardia ninae NBRC 108245.</title>
        <authorList>
            <person name="Hosoyama A."/>
            <person name="Uohara A."/>
            <person name="Ohji S."/>
            <person name="Ichikawa N."/>
        </authorList>
    </citation>
    <scope>NUCLEOTIDE SEQUENCE [LARGE SCALE GENOMIC DNA]</scope>
    <source>
        <strain evidence="1 2">NBRC 108245</strain>
    </source>
</reference>
<dbReference type="AlphaFoldDB" id="A0A511MEB1"/>
<name>A0A511MEB1_9NOCA</name>
<organism evidence="1 2">
    <name type="scientific">Nocardia ninae NBRC 108245</name>
    <dbReference type="NCBI Taxonomy" id="1210091"/>
    <lineage>
        <taxon>Bacteria</taxon>
        <taxon>Bacillati</taxon>
        <taxon>Actinomycetota</taxon>
        <taxon>Actinomycetes</taxon>
        <taxon>Mycobacteriales</taxon>
        <taxon>Nocardiaceae</taxon>
        <taxon>Nocardia</taxon>
    </lineage>
</organism>
<sequence length="170" mass="19375">MSELLRLVQNHLDRWGVKKAEFARRAGTTPQTLYTWASRPLRQLPDKHILDGIAREARYPDWLVMDAALIDAGYRSAYPDVVEIRQRLRMLTPDDCREIAREAGDLADYAELKQQRTLSDPDHIARGATFPHTQAADSGAYRPSPWIEDLLDNGRKVIEPESEGEHAREG</sequence>
<evidence type="ECO:0000313" key="1">
    <source>
        <dbReference type="EMBL" id="GEM38166.1"/>
    </source>
</evidence>
<proteinExistence type="predicted"/>
<dbReference type="Proteomes" id="UP000321424">
    <property type="component" value="Unassembled WGS sequence"/>
</dbReference>
<dbReference type="EMBL" id="BJXA01000014">
    <property type="protein sequence ID" value="GEM38166.1"/>
    <property type="molecule type" value="Genomic_DNA"/>
</dbReference>
<gene>
    <name evidence="1" type="ORF">NN4_26850</name>
</gene>
<evidence type="ECO:0000313" key="2">
    <source>
        <dbReference type="Proteomes" id="UP000321424"/>
    </source>
</evidence>